<protein>
    <submittedName>
        <fullName evidence="1">Uncharacterized protein</fullName>
    </submittedName>
</protein>
<organism evidence="1 2">
    <name type="scientific">Tanacetum coccineum</name>
    <dbReference type="NCBI Taxonomy" id="301880"/>
    <lineage>
        <taxon>Eukaryota</taxon>
        <taxon>Viridiplantae</taxon>
        <taxon>Streptophyta</taxon>
        <taxon>Embryophyta</taxon>
        <taxon>Tracheophyta</taxon>
        <taxon>Spermatophyta</taxon>
        <taxon>Magnoliopsida</taxon>
        <taxon>eudicotyledons</taxon>
        <taxon>Gunneridae</taxon>
        <taxon>Pentapetalae</taxon>
        <taxon>asterids</taxon>
        <taxon>campanulids</taxon>
        <taxon>Asterales</taxon>
        <taxon>Asteraceae</taxon>
        <taxon>Asteroideae</taxon>
        <taxon>Anthemideae</taxon>
        <taxon>Anthemidinae</taxon>
        <taxon>Tanacetum</taxon>
    </lineage>
</organism>
<reference evidence="1" key="2">
    <citation type="submission" date="2022-01" db="EMBL/GenBank/DDBJ databases">
        <authorList>
            <person name="Yamashiro T."/>
            <person name="Shiraishi A."/>
            <person name="Satake H."/>
            <person name="Nakayama K."/>
        </authorList>
    </citation>
    <scope>NUCLEOTIDE SEQUENCE</scope>
</reference>
<name>A0ABQ4YT49_9ASTR</name>
<comment type="caution">
    <text evidence="1">The sequence shown here is derived from an EMBL/GenBank/DDBJ whole genome shotgun (WGS) entry which is preliminary data.</text>
</comment>
<keyword evidence="2" id="KW-1185">Reference proteome</keyword>
<dbReference type="Proteomes" id="UP001151760">
    <property type="component" value="Unassembled WGS sequence"/>
</dbReference>
<gene>
    <name evidence="1" type="ORF">Tco_0747584</name>
</gene>
<evidence type="ECO:0000313" key="2">
    <source>
        <dbReference type="Proteomes" id="UP001151760"/>
    </source>
</evidence>
<sequence length="66" mass="7350">MVSLQYVLSDWTMVMVVPLNILWQHGGLQWFFLLVFAGDMTLHTATVVVAEEGPDLDSLTDDLVIG</sequence>
<dbReference type="EMBL" id="BQNB010010718">
    <property type="protein sequence ID" value="GJS81043.1"/>
    <property type="molecule type" value="Genomic_DNA"/>
</dbReference>
<proteinExistence type="predicted"/>
<reference evidence="1" key="1">
    <citation type="journal article" date="2022" name="Int. J. Mol. Sci.">
        <title>Draft Genome of Tanacetum Coccineum: Genomic Comparison of Closely Related Tanacetum-Family Plants.</title>
        <authorList>
            <person name="Yamashiro T."/>
            <person name="Shiraishi A."/>
            <person name="Nakayama K."/>
            <person name="Satake H."/>
        </authorList>
    </citation>
    <scope>NUCLEOTIDE SEQUENCE</scope>
</reference>
<evidence type="ECO:0000313" key="1">
    <source>
        <dbReference type="EMBL" id="GJS81043.1"/>
    </source>
</evidence>
<accession>A0ABQ4YT49</accession>